<comment type="catalytic activity">
    <reaction evidence="2">
        <text>2 GTP = 3',3'-c-di-GMP + 2 diphosphate</text>
        <dbReference type="Rhea" id="RHEA:24898"/>
        <dbReference type="ChEBI" id="CHEBI:33019"/>
        <dbReference type="ChEBI" id="CHEBI:37565"/>
        <dbReference type="ChEBI" id="CHEBI:58805"/>
        <dbReference type="EC" id="2.7.7.65"/>
    </reaction>
</comment>
<dbReference type="CDD" id="cd01949">
    <property type="entry name" value="GGDEF"/>
    <property type="match status" value="1"/>
</dbReference>
<evidence type="ECO:0000256" key="1">
    <source>
        <dbReference type="ARBA" id="ARBA00012528"/>
    </source>
</evidence>
<dbReference type="AlphaFoldDB" id="A0A1V2GZP0"/>
<feature type="domain" description="GGDEF" evidence="4">
    <location>
        <begin position="105"/>
        <end position="236"/>
    </location>
</feature>
<dbReference type="PANTHER" id="PTHR45138">
    <property type="entry name" value="REGULATORY COMPONENTS OF SENSORY TRANSDUCTION SYSTEM"/>
    <property type="match status" value="1"/>
</dbReference>
<proteinExistence type="predicted"/>
<dbReference type="SMART" id="SM00267">
    <property type="entry name" value="GGDEF"/>
    <property type="match status" value="1"/>
</dbReference>
<feature type="transmembrane region" description="Helical" evidence="3">
    <location>
        <begin position="41"/>
        <end position="64"/>
    </location>
</feature>
<dbReference type="Proteomes" id="UP000188879">
    <property type="component" value="Unassembled WGS sequence"/>
</dbReference>
<keyword evidence="3" id="KW-1133">Transmembrane helix</keyword>
<keyword evidence="3" id="KW-0812">Transmembrane</keyword>
<sequence>MIRDRRELRRYVAIGTLAALAGALAIDVANQLSFFISWEVALRSWLVTALVAPALAVPLLGFLARSHLALWEGKQEMARLSRTDSLTGLANRRALMEAAEQGAVTAMVLVIIDIDRFKRINDSLGHRGGDQVLRIVAQALAEELDGFGLLGRLGGEEFALISTHPDPAALLARLEAARARLAGQAILVEGQAASVTISAGAALRQAMSFDELYSAADRALYQAKQGGRNRICCAAPLPAPPPPAPGASSAA</sequence>
<dbReference type="PROSITE" id="PS50887">
    <property type="entry name" value="GGDEF"/>
    <property type="match status" value="1"/>
</dbReference>
<protein>
    <recommendedName>
        <fullName evidence="1">diguanylate cyclase</fullName>
        <ecNumber evidence="1">2.7.7.65</ecNumber>
    </recommendedName>
</protein>
<dbReference type="OrthoDB" id="9812260at2"/>
<reference evidence="5 6" key="1">
    <citation type="submission" date="2016-10" db="EMBL/GenBank/DDBJ databases">
        <title>Draft Genome sequence of Roseomonas sp. strain M3.</title>
        <authorList>
            <person name="Subhash Y."/>
            <person name="Lee S."/>
        </authorList>
    </citation>
    <scope>NUCLEOTIDE SEQUENCE [LARGE SCALE GENOMIC DNA]</scope>
    <source>
        <strain evidence="5 6">M3</strain>
    </source>
</reference>
<organism evidence="5 6">
    <name type="scientific">Teichococcus deserti</name>
    <dbReference type="NCBI Taxonomy" id="1817963"/>
    <lineage>
        <taxon>Bacteria</taxon>
        <taxon>Pseudomonadati</taxon>
        <taxon>Pseudomonadota</taxon>
        <taxon>Alphaproteobacteria</taxon>
        <taxon>Acetobacterales</taxon>
        <taxon>Roseomonadaceae</taxon>
        <taxon>Roseomonas</taxon>
    </lineage>
</organism>
<name>A0A1V2GZP0_9PROT</name>
<dbReference type="PANTHER" id="PTHR45138:SF9">
    <property type="entry name" value="DIGUANYLATE CYCLASE DGCM-RELATED"/>
    <property type="match status" value="1"/>
</dbReference>
<dbReference type="InterPro" id="IPR043128">
    <property type="entry name" value="Rev_trsase/Diguanyl_cyclase"/>
</dbReference>
<dbReference type="InterPro" id="IPR000160">
    <property type="entry name" value="GGDEF_dom"/>
</dbReference>
<gene>
    <name evidence="5" type="ORF">BKE38_20785</name>
</gene>
<dbReference type="EMBL" id="MLCO01000225">
    <property type="protein sequence ID" value="ONG49514.1"/>
    <property type="molecule type" value="Genomic_DNA"/>
</dbReference>
<keyword evidence="6" id="KW-1185">Reference proteome</keyword>
<dbReference type="Gene3D" id="3.30.70.270">
    <property type="match status" value="1"/>
</dbReference>
<dbReference type="EC" id="2.7.7.65" evidence="1"/>
<evidence type="ECO:0000313" key="5">
    <source>
        <dbReference type="EMBL" id="ONG49514.1"/>
    </source>
</evidence>
<dbReference type="InterPro" id="IPR029787">
    <property type="entry name" value="Nucleotide_cyclase"/>
</dbReference>
<dbReference type="RefSeq" id="WP_076959210.1">
    <property type="nucleotide sequence ID" value="NZ_MLCO01000225.1"/>
</dbReference>
<dbReference type="InterPro" id="IPR050469">
    <property type="entry name" value="Diguanylate_Cyclase"/>
</dbReference>
<accession>A0A1V2GZP0</accession>
<evidence type="ECO:0000259" key="4">
    <source>
        <dbReference type="PROSITE" id="PS50887"/>
    </source>
</evidence>
<comment type="caution">
    <text evidence="5">The sequence shown here is derived from an EMBL/GenBank/DDBJ whole genome shotgun (WGS) entry which is preliminary data.</text>
</comment>
<evidence type="ECO:0000256" key="3">
    <source>
        <dbReference type="SAM" id="Phobius"/>
    </source>
</evidence>
<keyword evidence="3" id="KW-0472">Membrane</keyword>
<dbReference type="SUPFAM" id="SSF55073">
    <property type="entry name" value="Nucleotide cyclase"/>
    <property type="match status" value="1"/>
</dbReference>
<dbReference type="Pfam" id="PF00990">
    <property type="entry name" value="GGDEF"/>
    <property type="match status" value="1"/>
</dbReference>
<evidence type="ECO:0000313" key="6">
    <source>
        <dbReference type="Proteomes" id="UP000188879"/>
    </source>
</evidence>
<dbReference type="NCBIfam" id="TIGR00254">
    <property type="entry name" value="GGDEF"/>
    <property type="match status" value="1"/>
</dbReference>
<dbReference type="GO" id="GO:0052621">
    <property type="term" value="F:diguanylate cyclase activity"/>
    <property type="evidence" value="ECO:0007669"/>
    <property type="project" value="UniProtKB-EC"/>
</dbReference>
<evidence type="ECO:0000256" key="2">
    <source>
        <dbReference type="ARBA" id="ARBA00034247"/>
    </source>
</evidence>